<dbReference type="GeneID" id="14905462"/>
<feature type="domain" description="Potassium channel" evidence="2">
    <location>
        <begin position="67"/>
        <end position="120"/>
    </location>
</feature>
<protein>
    <submittedName>
        <fullName evidence="3">Small-conductance calcium-activated potassium channel protein, putative</fullName>
    </submittedName>
</protein>
<feature type="transmembrane region" description="Helical" evidence="1">
    <location>
        <begin position="98"/>
        <end position="122"/>
    </location>
</feature>
<dbReference type="Gene3D" id="1.10.287.70">
    <property type="match status" value="1"/>
</dbReference>
<gene>
    <name evidence="3" type="ORF">IMG5_157300</name>
</gene>
<keyword evidence="3" id="KW-0813">Transport</keyword>
<dbReference type="InParanoid" id="G0QZJ6"/>
<dbReference type="PANTHER" id="PTHR10153">
    <property type="entry name" value="SMALL CONDUCTANCE CALCIUM-ACTIVATED POTASSIUM CHANNEL"/>
    <property type="match status" value="1"/>
</dbReference>
<feature type="transmembrane region" description="Helical" evidence="1">
    <location>
        <begin position="30"/>
        <end position="53"/>
    </location>
</feature>
<dbReference type="GO" id="GO:0016020">
    <property type="term" value="C:membrane"/>
    <property type="evidence" value="ECO:0007669"/>
    <property type="project" value="InterPro"/>
</dbReference>
<keyword evidence="1" id="KW-1133">Transmembrane helix</keyword>
<reference evidence="3 4" key="1">
    <citation type="submission" date="2011-07" db="EMBL/GenBank/DDBJ databases">
        <authorList>
            <person name="Coyne R."/>
            <person name="Brami D."/>
            <person name="Johnson J."/>
            <person name="Hostetler J."/>
            <person name="Hannick L."/>
            <person name="Clark T."/>
            <person name="Cassidy-Hanley D."/>
            <person name="Inman J."/>
        </authorList>
    </citation>
    <scope>NUCLEOTIDE SEQUENCE [LARGE SCALE GENOMIC DNA]</scope>
    <source>
        <strain evidence="3 4">G5</strain>
    </source>
</reference>
<dbReference type="PRINTS" id="PR00169">
    <property type="entry name" value="KCHANNEL"/>
</dbReference>
<keyword evidence="4" id="KW-1185">Reference proteome</keyword>
<dbReference type="Pfam" id="PF07885">
    <property type="entry name" value="Ion_trans_2"/>
    <property type="match status" value="1"/>
</dbReference>
<organism evidence="3 4">
    <name type="scientific">Ichthyophthirius multifiliis</name>
    <name type="common">White spot disease agent</name>
    <name type="synonym">Ich</name>
    <dbReference type="NCBI Taxonomy" id="5932"/>
    <lineage>
        <taxon>Eukaryota</taxon>
        <taxon>Sar</taxon>
        <taxon>Alveolata</taxon>
        <taxon>Ciliophora</taxon>
        <taxon>Intramacronucleata</taxon>
        <taxon>Oligohymenophorea</taxon>
        <taxon>Hymenostomatida</taxon>
        <taxon>Ophryoglenina</taxon>
        <taxon>Ichthyophthirius</taxon>
    </lineage>
</organism>
<dbReference type="eggNOG" id="KOG3684">
    <property type="taxonomic scope" value="Eukaryota"/>
</dbReference>
<keyword evidence="3" id="KW-0406">Ion transport</keyword>
<keyword evidence="1" id="KW-0472">Membrane</keyword>
<feature type="transmembrane region" description="Helical" evidence="1">
    <location>
        <begin position="65"/>
        <end position="86"/>
    </location>
</feature>
<sequence length="243" mass="28305">MDDYYFNTLYGSAYYKDFNDDFYLIQPYQLISAAMGISIFYFSFTIMICEAPLSRADENGEITPINYYNYSNCIWNIIVTMTTVGYGDLFPRTPLGRFFIVIVCIWGVFIVSMMVLTLTVTLDTSSMENKSIVVLQRLKLRKEIQIELEQNQTNQNWISEKQENIINQLDLTKHNDIHNNTFNNNQESIMECKQKIEENNESLMDNKINTTIENTKNNAFLIKNDDKVYRIIIDSKIDSSLSA</sequence>
<dbReference type="STRING" id="857967.G0QZJ6"/>
<evidence type="ECO:0000313" key="4">
    <source>
        <dbReference type="Proteomes" id="UP000008983"/>
    </source>
</evidence>
<name>G0QZJ6_ICHMU</name>
<accession>G0QZJ6</accession>
<dbReference type="InterPro" id="IPR013099">
    <property type="entry name" value="K_chnl_dom"/>
</dbReference>
<keyword evidence="1" id="KW-0812">Transmembrane</keyword>
<keyword evidence="3" id="KW-0407">Ion channel</keyword>
<dbReference type="Proteomes" id="UP000008983">
    <property type="component" value="Unassembled WGS sequence"/>
</dbReference>
<dbReference type="AlphaFoldDB" id="G0QZJ6"/>
<dbReference type="InterPro" id="IPR015449">
    <property type="entry name" value="K_chnl_Ca-activ_SK"/>
</dbReference>
<evidence type="ECO:0000259" key="2">
    <source>
        <dbReference type="Pfam" id="PF07885"/>
    </source>
</evidence>
<evidence type="ECO:0000256" key="1">
    <source>
        <dbReference type="SAM" id="Phobius"/>
    </source>
</evidence>
<dbReference type="OrthoDB" id="312411at2759"/>
<dbReference type="GO" id="GO:0016286">
    <property type="term" value="F:small conductance calcium-activated potassium channel activity"/>
    <property type="evidence" value="ECO:0007669"/>
    <property type="project" value="InterPro"/>
</dbReference>
<evidence type="ECO:0000313" key="3">
    <source>
        <dbReference type="EMBL" id="EGR29357.1"/>
    </source>
</evidence>
<proteinExistence type="predicted"/>
<dbReference type="SUPFAM" id="SSF81324">
    <property type="entry name" value="Voltage-gated potassium channels"/>
    <property type="match status" value="1"/>
</dbReference>
<dbReference type="RefSeq" id="XP_004030593.1">
    <property type="nucleotide sequence ID" value="XM_004030545.1"/>
</dbReference>
<dbReference type="EMBL" id="GL984153">
    <property type="protein sequence ID" value="EGR29357.1"/>
    <property type="molecule type" value="Genomic_DNA"/>
</dbReference>